<gene>
    <name evidence="1" type="ORF">F53441_4252</name>
</gene>
<sequence length="209" mass="23849">MAGIVETAYLQLKAGIDEQKLRDITKATLPIQAQWIREHQPKLLEGKPYDHTTDIWISEDETPCLFLTAPWDSVDGHIEWIKSQENVSLMQEFKEFISDDHDAVVLNHLESAGENEFRGDIMVRGLVKVWKISVKPEERASLEKEYREIETQSSALPGQTMWAGWKVEGDGTEMVIISSPGFEDVIESGIAVRFEDTKVSRFGYKPFLH</sequence>
<dbReference type="OrthoDB" id="3542212at2759"/>
<dbReference type="Proteomes" id="UP000605986">
    <property type="component" value="Unassembled WGS sequence"/>
</dbReference>
<comment type="caution">
    <text evidence="1">The sequence shown here is derived from an EMBL/GenBank/DDBJ whole genome shotgun (WGS) entry which is preliminary data.</text>
</comment>
<reference evidence="1" key="1">
    <citation type="submission" date="2020-01" db="EMBL/GenBank/DDBJ databases">
        <title>Identification and distribution of gene clusters putatively required for synthesis of sphingolipid metabolism inhibitors in phylogenetically diverse species of the filamentous fungus Fusarium.</title>
        <authorList>
            <person name="Kim H.-S."/>
            <person name="Busman M."/>
            <person name="Brown D.W."/>
            <person name="Divon H."/>
            <person name="Uhlig S."/>
            <person name="Proctor R.H."/>
        </authorList>
    </citation>
    <scope>NUCLEOTIDE SEQUENCE</scope>
    <source>
        <strain evidence="1">NRRL 53441</strain>
    </source>
</reference>
<keyword evidence="2" id="KW-1185">Reference proteome</keyword>
<evidence type="ECO:0000313" key="2">
    <source>
        <dbReference type="Proteomes" id="UP000605986"/>
    </source>
</evidence>
<evidence type="ECO:0000313" key="1">
    <source>
        <dbReference type="EMBL" id="KAF4453021.1"/>
    </source>
</evidence>
<accession>A0A8H4KMF4</accession>
<name>A0A8H4KMF4_9HYPO</name>
<organism evidence="1 2">
    <name type="scientific">Fusarium austroafricanum</name>
    <dbReference type="NCBI Taxonomy" id="2364996"/>
    <lineage>
        <taxon>Eukaryota</taxon>
        <taxon>Fungi</taxon>
        <taxon>Dikarya</taxon>
        <taxon>Ascomycota</taxon>
        <taxon>Pezizomycotina</taxon>
        <taxon>Sordariomycetes</taxon>
        <taxon>Hypocreomycetidae</taxon>
        <taxon>Hypocreales</taxon>
        <taxon>Nectriaceae</taxon>
        <taxon>Fusarium</taxon>
        <taxon>Fusarium concolor species complex</taxon>
    </lineage>
</organism>
<protein>
    <submittedName>
        <fullName evidence="1">Uncharacterized protein</fullName>
    </submittedName>
</protein>
<dbReference type="EMBL" id="JAADJG010000165">
    <property type="protein sequence ID" value="KAF4453021.1"/>
    <property type="molecule type" value="Genomic_DNA"/>
</dbReference>
<dbReference type="AlphaFoldDB" id="A0A8H4KMF4"/>
<proteinExistence type="predicted"/>